<keyword evidence="1" id="KW-1133">Transmembrane helix</keyword>
<dbReference type="EMBL" id="NGKM01000002">
    <property type="protein sequence ID" value="OWK67932.1"/>
    <property type="molecule type" value="Genomic_DNA"/>
</dbReference>
<evidence type="ECO:0000313" key="2">
    <source>
        <dbReference type="EMBL" id="OWK67932.1"/>
    </source>
</evidence>
<sequence length="70" mass="7740">MQVADCSVVTQIEGVNYCIVVLHQTSWMDELNNLPPVQVIALLSATILIWYLASGLRTTLYVLGSSTKEE</sequence>
<gene>
    <name evidence="2" type="ORF">CBE85_03200</name>
</gene>
<comment type="caution">
    <text evidence="2">The sequence shown here is derived from an EMBL/GenBank/DDBJ whole genome shotgun (WGS) entry which is preliminary data.</text>
</comment>
<evidence type="ECO:0000313" key="3">
    <source>
        <dbReference type="Proteomes" id="UP000197394"/>
    </source>
</evidence>
<keyword evidence="1" id="KW-0812">Transmembrane</keyword>
<feature type="transmembrane region" description="Helical" evidence="1">
    <location>
        <begin position="36"/>
        <end position="53"/>
    </location>
</feature>
<name>A0A854NB25_ACIBA</name>
<keyword evidence="1" id="KW-0472">Membrane</keyword>
<organism evidence="2 3">
    <name type="scientific">Acinetobacter baumannii</name>
    <dbReference type="NCBI Taxonomy" id="470"/>
    <lineage>
        <taxon>Bacteria</taxon>
        <taxon>Pseudomonadati</taxon>
        <taxon>Pseudomonadota</taxon>
        <taxon>Gammaproteobacteria</taxon>
        <taxon>Moraxellales</taxon>
        <taxon>Moraxellaceae</taxon>
        <taxon>Acinetobacter</taxon>
        <taxon>Acinetobacter calcoaceticus/baumannii complex</taxon>
    </lineage>
</organism>
<protein>
    <submittedName>
        <fullName evidence="2">Uncharacterized protein</fullName>
    </submittedName>
</protein>
<proteinExistence type="predicted"/>
<dbReference type="RefSeq" id="WP_088360573.1">
    <property type="nucleotide sequence ID" value="NZ_AP031585.1"/>
</dbReference>
<dbReference type="Proteomes" id="UP000197394">
    <property type="component" value="Unassembled WGS sequence"/>
</dbReference>
<accession>A0A854NB25</accession>
<dbReference type="AlphaFoldDB" id="A0A854NB25"/>
<reference evidence="2 3" key="1">
    <citation type="submission" date="2017-05" db="EMBL/GenBank/DDBJ databases">
        <title>Draft genome sequence of MDR A. baumannii AB360.</title>
        <authorList>
            <person name="Wareham D.W."/>
            <person name="Bean D.C."/>
        </authorList>
    </citation>
    <scope>NUCLEOTIDE SEQUENCE [LARGE SCALE GENOMIC DNA]</scope>
    <source>
        <strain evidence="2 3">AB360</strain>
    </source>
</reference>
<evidence type="ECO:0000256" key="1">
    <source>
        <dbReference type="SAM" id="Phobius"/>
    </source>
</evidence>